<organism evidence="1 2">
    <name type="scientific">Nocardia fluminea</name>
    <dbReference type="NCBI Taxonomy" id="134984"/>
    <lineage>
        <taxon>Bacteria</taxon>
        <taxon>Bacillati</taxon>
        <taxon>Actinomycetota</taxon>
        <taxon>Actinomycetes</taxon>
        <taxon>Mycobacteriales</taxon>
        <taxon>Nocardiaceae</taxon>
        <taxon>Nocardia</taxon>
    </lineage>
</organism>
<evidence type="ECO:0000313" key="1">
    <source>
        <dbReference type="EMBL" id="PKV80571.1"/>
    </source>
</evidence>
<keyword evidence="2" id="KW-1185">Reference proteome</keyword>
<comment type="caution">
    <text evidence="1">The sequence shown here is derived from an EMBL/GenBank/DDBJ whole genome shotgun (WGS) entry which is preliminary data.</text>
</comment>
<dbReference type="EMBL" id="PJMW01000002">
    <property type="protein sequence ID" value="PKV80571.1"/>
    <property type="molecule type" value="Genomic_DNA"/>
</dbReference>
<evidence type="ECO:0000313" key="2">
    <source>
        <dbReference type="Proteomes" id="UP000233766"/>
    </source>
</evidence>
<protein>
    <submittedName>
        <fullName evidence="1">Uncharacterized protein</fullName>
    </submittedName>
</protein>
<reference evidence="1 2" key="1">
    <citation type="submission" date="2017-12" db="EMBL/GenBank/DDBJ databases">
        <title>Sequencing the genomes of 1000 Actinobacteria strains.</title>
        <authorList>
            <person name="Klenk H.-P."/>
        </authorList>
    </citation>
    <scope>NUCLEOTIDE SEQUENCE [LARGE SCALE GENOMIC DNA]</scope>
    <source>
        <strain evidence="1 2">DSM 44489</strain>
    </source>
</reference>
<name>A0A2N3VG37_9NOCA</name>
<sequence length="441" mass="48366">MGSVESAEQAVTATALRLLELATPYDTFELVALLRFRFEQIEPAEEPPGLWSAATMELVALILSVHDQQDSPREPGPGAPVDYAEGIETIVAAMDELISAGAVLMLATTTRDTSSARQLSFGSVLREVFVRNLAYPHMVDDSLTALFDEPLVEGHCQRVLGVTVSQIRAVHAAIRDIYRQVWTDRVEAWTALANEVAEAAEVDQGFDIDAHMRALAEDRSAYPHTSAVTVAAQSGLAIETAQTVLDLFTASLPTDPPAQVALEFFRGVSPLRMRPLLRAEDGSYALAHSALFIHAIREQIEAQLKTDNAAWNAYQKHRGEYLEASCLRLLAAHLPGCAAHSGFDYLIPENDAEQNPQDFTKRVEGDGLLILDDVAFVVEAKAVAMRAPSRTGKSGPLWQDLRRMVTEAAEQGHRMRERILADGGLRLVDGTWLDLSYIREV</sequence>
<gene>
    <name evidence="1" type="ORF">ATK86_5000</name>
</gene>
<accession>A0A2N3VG37</accession>
<dbReference type="Proteomes" id="UP000233766">
    <property type="component" value="Unassembled WGS sequence"/>
</dbReference>
<dbReference type="AlphaFoldDB" id="A0A2N3VG37"/>
<proteinExistence type="predicted"/>